<dbReference type="SUPFAM" id="SSF55021">
    <property type="entry name" value="ACT-like"/>
    <property type="match status" value="1"/>
</dbReference>
<dbReference type="EMBL" id="RXIL01000097">
    <property type="protein sequence ID" value="RZN68735.1"/>
    <property type="molecule type" value="Genomic_DNA"/>
</dbReference>
<dbReference type="InterPro" id="IPR014424">
    <property type="entry name" value="UCP004897_ACT"/>
</dbReference>
<gene>
    <name evidence="1" type="ORF">EF807_05395</name>
</gene>
<comment type="caution">
    <text evidence="1">The sequence shown here is derived from an EMBL/GenBank/DDBJ whole genome shotgun (WGS) entry which is preliminary data.</text>
</comment>
<protein>
    <submittedName>
        <fullName evidence="1">ACT domain-containing protein</fullName>
    </submittedName>
</protein>
<dbReference type="PIRSF" id="PIRSF004897">
    <property type="entry name" value="UCP004897_ACT"/>
    <property type="match status" value="1"/>
</dbReference>
<dbReference type="InterPro" id="IPR045865">
    <property type="entry name" value="ACT-like_dom_sf"/>
</dbReference>
<accession>A0A520KWC9</accession>
<proteinExistence type="predicted"/>
<dbReference type="Proteomes" id="UP000320766">
    <property type="component" value="Unassembled WGS sequence"/>
</dbReference>
<evidence type="ECO:0000313" key="2">
    <source>
        <dbReference type="Proteomes" id="UP000320766"/>
    </source>
</evidence>
<dbReference type="AlphaFoldDB" id="A0A520KWC9"/>
<evidence type="ECO:0000313" key="1">
    <source>
        <dbReference type="EMBL" id="RZN68735.1"/>
    </source>
</evidence>
<organism evidence="1 2">
    <name type="scientific">Candidatus Methanolliviera hydrocarbonicum</name>
    <dbReference type="NCBI Taxonomy" id="2491085"/>
    <lineage>
        <taxon>Archaea</taxon>
        <taxon>Methanobacteriati</taxon>
        <taxon>Methanobacteriota</taxon>
        <taxon>Candidatus Methanoliparia</taxon>
        <taxon>Candidatus Methanoliparales</taxon>
        <taxon>Candidatus Methanollivieraceae</taxon>
        <taxon>Candidatus Methanolliviera</taxon>
    </lineage>
</organism>
<reference evidence="1 2" key="1">
    <citation type="journal article" date="2019" name="Nat. Microbiol.">
        <title>Wide diversity of methane and short-chain alkane metabolisms in uncultured archaea.</title>
        <authorList>
            <person name="Borrel G."/>
            <person name="Adam P.S."/>
            <person name="McKay L.J."/>
            <person name="Chen L.X."/>
            <person name="Sierra-Garcia I.N."/>
            <person name="Sieber C.M."/>
            <person name="Letourneur Q."/>
            <person name="Ghozlane A."/>
            <person name="Andersen G.L."/>
            <person name="Li W.J."/>
            <person name="Hallam S.J."/>
            <person name="Muyzer G."/>
            <person name="de Oliveira V.M."/>
            <person name="Inskeep W.P."/>
            <person name="Banfield J.F."/>
            <person name="Gribaldo S."/>
        </authorList>
    </citation>
    <scope>NUCLEOTIDE SEQUENCE [LARGE SCALE GENOMIC DNA]</scope>
    <source>
        <strain evidence="1">NM1b</strain>
    </source>
</reference>
<name>A0A520KWC9_9EURY</name>
<sequence length="166" mass="18594">MWEKISRKFERYPSQMQVAKAFLRLGISVRNKTAYCNKIELVPTKIAEALDVDRKVVVSAIEKIEEDEELSDVYRSIRPVAEMSEVSRILGYPVIEVFAESVEVGIVAGITSIISKNGISIRYILAEDPELSVESKLTIITNEKIPGRLVDDLLKVKGVKKIVISS</sequence>